<accession>A0ACB9L6F0</accession>
<organism evidence="1 2">
    <name type="scientific">Bauhinia variegata</name>
    <name type="common">Purple orchid tree</name>
    <name type="synonym">Phanera variegata</name>
    <dbReference type="NCBI Taxonomy" id="167791"/>
    <lineage>
        <taxon>Eukaryota</taxon>
        <taxon>Viridiplantae</taxon>
        <taxon>Streptophyta</taxon>
        <taxon>Embryophyta</taxon>
        <taxon>Tracheophyta</taxon>
        <taxon>Spermatophyta</taxon>
        <taxon>Magnoliopsida</taxon>
        <taxon>eudicotyledons</taxon>
        <taxon>Gunneridae</taxon>
        <taxon>Pentapetalae</taxon>
        <taxon>rosids</taxon>
        <taxon>fabids</taxon>
        <taxon>Fabales</taxon>
        <taxon>Fabaceae</taxon>
        <taxon>Cercidoideae</taxon>
        <taxon>Cercideae</taxon>
        <taxon>Bauhiniinae</taxon>
        <taxon>Bauhinia</taxon>
    </lineage>
</organism>
<reference evidence="1 2" key="1">
    <citation type="journal article" date="2022" name="DNA Res.">
        <title>Chromosomal-level genome assembly of the orchid tree Bauhinia variegata (Leguminosae; Cercidoideae) supports the allotetraploid origin hypothesis of Bauhinia.</title>
        <authorList>
            <person name="Zhong Y."/>
            <person name="Chen Y."/>
            <person name="Zheng D."/>
            <person name="Pang J."/>
            <person name="Liu Y."/>
            <person name="Luo S."/>
            <person name="Meng S."/>
            <person name="Qian L."/>
            <person name="Wei D."/>
            <person name="Dai S."/>
            <person name="Zhou R."/>
        </authorList>
    </citation>
    <scope>NUCLEOTIDE SEQUENCE [LARGE SCALE GENOMIC DNA]</scope>
    <source>
        <strain evidence="1">BV-YZ2020</strain>
    </source>
</reference>
<evidence type="ECO:0000313" key="2">
    <source>
        <dbReference type="Proteomes" id="UP000828941"/>
    </source>
</evidence>
<protein>
    <submittedName>
        <fullName evidence="1">Uncharacterized protein</fullName>
    </submittedName>
</protein>
<sequence>MRDPFGFRPLVMGRRSNGAIVVASETCALDLIEAIYEREVYPESPVDCDVVKAQLVGVGSGVAEPVISGNNFVENEFWEGRKTKKFGIRVQVSDLRSERPASVELR</sequence>
<proteinExistence type="predicted"/>
<dbReference type="EMBL" id="CM039437">
    <property type="protein sequence ID" value="KAI4305291.1"/>
    <property type="molecule type" value="Genomic_DNA"/>
</dbReference>
<keyword evidence="2" id="KW-1185">Reference proteome</keyword>
<evidence type="ECO:0000313" key="1">
    <source>
        <dbReference type="EMBL" id="KAI4305291.1"/>
    </source>
</evidence>
<gene>
    <name evidence="1" type="ORF">L6164_028663</name>
</gene>
<name>A0ACB9L6F0_BAUVA</name>
<comment type="caution">
    <text evidence="1">The sequence shown here is derived from an EMBL/GenBank/DDBJ whole genome shotgun (WGS) entry which is preliminary data.</text>
</comment>
<dbReference type="Proteomes" id="UP000828941">
    <property type="component" value="Chromosome 12"/>
</dbReference>